<dbReference type="Pfam" id="PF07714">
    <property type="entry name" value="PK_Tyr_Ser-Thr"/>
    <property type="match status" value="1"/>
</dbReference>
<evidence type="ECO:0000256" key="8">
    <source>
        <dbReference type="ARBA" id="ARBA00048679"/>
    </source>
</evidence>
<evidence type="ECO:0000259" key="9">
    <source>
        <dbReference type="PROSITE" id="PS50011"/>
    </source>
</evidence>
<keyword evidence="5 11" id="KW-0418">Kinase</keyword>
<dbReference type="SUPFAM" id="SSF56112">
    <property type="entry name" value="Protein kinase-like (PK-like)"/>
    <property type="match status" value="2"/>
</dbReference>
<dbReference type="OMA" id="DHELMED"/>
<feature type="domain" description="Protein kinase" evidence="9">
    <location>
        <begin position="190"/>
        <end position="452"/>
    </location>
</feature>
<dbReference type="InParanoid" id="A0A251TMA0"/>
<dbReference type="AlphaFoldDB" id="A0A251TMA0"/>
<keyword evidence="2" id="KW-0723">Serine/threonine-protein kinase</keyword>
<dbReference type="GO" id="GO:0004674">
    <property type="term" value="F:protein serine/threonine kinase activity"/>
    <property type="evidence" value="ECO:0007669"/>
    <property type="project" value="UniProtKB-KW"/>
</dbReference>
<organism evidence="11 12">
    <name type="scientific">Helianthus annuus</name>
    <name type="common">Common sunflower</name>
    <dbReference type="NCBI Taxonomy" id="4232"/>
    <lineage>
        <taxon>Eukaryota</taxon>
        <taxon>Viridiplantae</taxon>
        <taxon>Streptophyta</taxon>
        <taxon>Embryophyta</taxon>
        <taxon>Tracheophyta</taxon>
        <taxon>Spermatophyta</taxon>
        <taxon>Magnoliopsida</taxon>
        <taxon>eudicotyledons</taxon>
        <taxon>Gunneridae</taxon>
        <taxon>Pentapetalae</taxon>
        <taxon>asterids</taxon>
        <taxon>campanulids</taxon>
        <taxon>Asterales</taxon>
        <taxon>Asteraceae</taxon>
        <taxon>Asteroideae</taxon>
        <taxon>Heliantheae alliance</taxon>
        <taxon>Heliantheae</taxon>
        <taxon>Helianthus</taxon>
    </lineage>
</organism>
<dbReference type="PROSITE" id="PS50011">
    <property type="entry name" value="PROTEIN_KINASE_DOM"/>
    <property type="match status" value="2"/>
</dbReference>
<name>A0A251TMA0_HELAN</name>
<keyword evidence="6" id="KW-0067">ATP-binding</keyword>
<comment type="catalytic activity">
    <reaction evidence="7">
        <text>L-threonyl-[protein] + ATP = O-phospho-L-threonyl-[protein] + ADP + H(+)</text>
        <dbReference type="Rhea" id="RHEA:46608"/>
        <dbReference type="Rhea" id="RHEA-COMP:11060"/>
        <dbReference type="Rhea" id="RHEA-COMP:11605"/>
        <dbReference type="ChEBI" id="CHEBI:15378"/>
        <dbReference type="ChEBI" id="CHEBI:30013"/>
        <dbReference type="ChEBI" id="CHEBI:30616"/>
        <dbReference type="ChEBI" id="CHEBI:61977"/>
        <dbReference type="ChEBI" id="CHEBI:456216"/>
        <dbReference type="EC" id="2.7.11.1"/>
    </reaction>
</comment>
<evidence type="ECO:0000256" key="1">
    <source>
        <dbReference type="ARBA" id="ARBA00012513"/>
    </source>
</evidence>
<dbReference type="InterPro" id="IPR052451">
    <property type="entry name" value="Ser/Thr_kinase-like"/>
</dbReference>
<comment type="catalytic activity">
    <reaction evidence="8">
        <text>L-seryl-[protein] + ATP = O-phospho-L-seryl-[protein] + ADP + H(+)</text>
        <dbReference type="Rhea" id="RHEA:17989"/>
        <dbReference type="Rhea" id="RHEA-COMP:9863"/>
        <dbReference type="Rhea" id="RHEA-COMP:11604"/>
        <dbReference type="ChEBI" id="CHEBI:15378"/>
        <dbReference type="ChEBI" id="CHEBI:29999"/>
        <dbReference type="ChEBI" id="CHEBI:30616"/>
        <dbReference type="ChEBI" id="CHEBI:83421"/>
        <dbReference type="ChEBI" id="CHEBI:456216"/>
        <dbReference type="EC" id="2.7.11.1"/>
    </reaction>
</comment>
<reference evidence="10 12" key="1">
    <citation type="journal article" date="2017" name="Nature">
        <title>The sunflower genome provides insights into oil metabolism, flowering and Asterid evolution.</title>
        <authorList>
            <person name="Badouin H."/>
            <person name="Gouzy J."/>
            <person name="Grassa C.J."/>
            <person name="Murat F."/>
            <person name="Staton S.E."/>
            <person name="Cottret L."/>
            <person name="Lelandais-Briere C."/>
            <person name="Owens G.L."/>
            <person name="Carrere S."/>
            <person name="Mayjonade B."/>
            <person name="Legrand L."/>
            <person name="Gill N."/>
            <person name="Kane N.C."/>
            <person name="Bowers J.E."/>
            <person name="Hubner S."/>
            <person name="Bellec A."/>
            <person name="Berard A."/>
            <person name="Berges H."/>
            <person name="Blanchet N."/>
            <person name="Boniface M.C."/>
            <person name="Brunel D."/>
            <person name="Catrice O."/>
            <person name="Chaidir N."/>
            <person name="Claudel C."/>
            <person name="Donnadieu C."/>
            <person name="Faraut T."/>
            <person name="Fievet G."/>
            <person name="Helmstetter N."/>
            <person name="King M."/>
            <person name="Knapp S.J."/>
            <person name="Lai Z."/>
            <person name="Le Paslier M.C."/>
            <person name="Lippi Y."/>
            <person name="Lorenzon L."/>
            <person name="Mandel J.R."/>
            <person name="Marage G."/>
            <person name="Marchand G."/>
            <person name="Marquand E."/>
            <person name="Bret-Mestries E."/>
            <person name="Morien E."/>
            <person name="Nambeesan S."/>
            <person name="Nguyen T."/>
            <person name="Pegot-Espagnet P."/>
            <person name="Pouilly N."/>
            <person name="Raftis F."/>
            <person name="Sallet E."/>
            <person name="Schiex T."/>
            <person name="Thomas J."/>
            <person name="Vandecasteele C."/>
            <person name="Vares D."/>
            <person name="Vear F."/>
            <person name="Vautrin S."/>
            <person name="Crespi M."/>
            <person name="Mangin B."/>
            <person name="Burke J.M."/>
            <person name="Salse J."/>
            <person name="Munos S."/>
            <person name="Vincourt P."/>
            <person name="Rieseberg L.H."/>
            <person name="Langlade N.B."/>
        </authorList>
    </citation>
    <scope>NUCLEOTIDE SEQUENCE [LARGE SCALE GENOMIC DNA]</scope>
    <source>
        <strain evidence="12">cv. SF193</strain>
        <tissue evidence="10">Leaves</tissue>
    </source>
</reference>
<protein>
    <recommendedName>
        <fullName evidence="1">non-specific serine/threonine protein kinase</fullName>
        <ecNumber evidence="1">2.7.11.1</ecNumber>
    </recommendedName>
</protein>
<evidence type="ECO:0000256" key="5">
    <source>
        <dbReference type="ARBA" id="ARBA00022777"/>
    </source>
</evidence>
<dbReference type="Gene3D" id="1.10.510.10">
    <property type="entry name" value="Transferase(Phosphotransferase) domain 1"/>
    <property type="match status" value="2"/>
</dbReference>
<evidence type="ECO:0000313" key="12">
    <source>
        <dbReference type="Proteomes" id="UP000215914"/>
    </source>
</evidence>
<feature type="domain" description="Protein kinase" evidence="9">
    <location>
        <begin position="1"/>
        <end position="129"/>
    </location>
</feature>
<dbReference type="PANTHER" id="PTHR48008">
    <property type="entry name" value="LEUCINE-RICH REPEAT RECEPTOR-LIKE PROTEIN KINASE IMK3-RELATED"/>
    <property type="match status" value="1"/>
</dbReference>
<evidence type="ECO:0000256" key="6">
    <source>
        <dbReference type="ARBA" id="ARBA00022840"/>
    </source>
</evidence>
<reference evidence="11" key="2">
    <citation type="submission" date="2017-02" db="EMBL/GenBank/DDBJ databases">
        <title>Sunflower complete genome.</title>
        <authorList>
            <person name="Langlade N."/>
            <person name="Munos S."/>
        </authorList>
    </citation>
    <scope>NUCLEOTIDE SEQUENCE [LARGE SCALE GENOMIC DNA]</scope>
    <source>
        <tissue evidence="11">Leaves</tissue>
    </source>
</reference>
<gene>
    <name evidence="11" type="ORF">HannXRQ_Chr10g0307671</name>
    <name evidence="10" type="ORF">HanXRQr2_Chr10g0453631</name>
</gene>
<accession>A0A251TMA0</accession>
<dbReference type="Gramene" id="mRNA:HanXRQr2_Chr10g0453631">
    <property type="protein sequence ID" value="mRNA:HanXRQr2_Chr10g0453631"/>
    <property type="gene ID" value="HanXRQr2_Chr10g0453631"/>
</dbReference>
<dbReference type="GO" id="GO:0005524">
    <property type="term" value="F:ATP binding"/>
    <property type="evidence" value="ECO:0007669"/>
    <property type="project" value="UniProtKB-KW"/>
</dbReference>
<keyword evidence="3 10" id="KW-0808">Transferase</keyword>
<dbReference type="FunFam" id="1.10.510.10:FF:001023">
    <property type="entry name" value="Os07g0541700 protein"/>
    <property type="match status" value="1"/>
</dbReference>
<proteinExistence type="predicted"/>
<evidence type="ECO:0000256" key="7">
    <source>
        <dbReference type="ARBA" id="ARBA00047899"/>
    </source>
</evidence>
<evidence type="ECO:0000256" key="3">
    <source>
        <dbReference type="ARBA" id="ARBA00022679"/>
    </source>
</evidence>
<keyword evidence="12" id="KW-1185">Reference proteome</keyword>
<dbReference type="InterPro" id="IPR011009">
    <property type="entry name" value="Kinase-like_dom_sf"/>
</dbReference>
<dbReference type="EMBL" id="MNCJ02000325">
    <property type="protein sequence ID" value="KAF5787510.1"/>
    <property type="molecule type" value="Genomic_DNA"/>
</dbReference>
<dbReference type="PANTHER" id="PTHR48008:SF6">
    <property type="entry name" value="LEUCINE-RICH REPEAT RECEPTOR-LIKE PROTEIN KINASE IMK3-RELATED"/>
    <property type="match status" value="1"/>
</dbReference>
<evidence type="ECO:0000313" key="11">
    <source>
        <dbReference type="EMBL" id="OTG12257.1"/>
    </source>
</evidence>
<keyword evidence="4" id="KW-0547">Nucleotide-binding</keyword>
<evidence type="ECO:0000256" key="4">
    <source>
        <dbReference type="ARBA" id="ARBA00022741"/>
    </source>
</evidence>
<sequence length="452" mass="51018">MGFSKIGPANQKHTYVITNAAGTLGYCDPQYMKTCSLTKESDIYSFGVVLFEVLCGRLCYTNPLEILVPKWKKNYEDNKLRQIIFKDLTPHMDPTSLKTFSDIAFQCSHDSRERRPTTSFLVKKLEIALQFQERHDMNMTNVPTSHKSRRVDELSVPLSNGKGVLFLNTGKVVISYFDSTMPFTVVDLFCAKVETMGTSIYGSDYKATLENGFEVAVKRLRIKVTKSDTEFEAELEFIGKVRHPNLLATRACYLDPNGDKILVFDYMRKGSRAAFLHAQGPKQRVDWPTRMQITKGVARGLQSLHTHHNIIHGNLTSSNVLLDENINPKISDFGLSRLMTTDEHSHMVSTAYNLGYQAPEVTTLNKANTKADVYSLGMIMLELLTGKSPGEVQDLPQWVVLTAKKEWTSKVFDHELMEDDTVGDDELLNSLKLAMRCVHPLPQGRSNVHLVL</sequence>
<dbReference type="InterPro" id="IPR001245">
    <property type="entry name" value="Ser-Thr/Tyr_kinase_cat_dom"/>
</dbReference>
<evidence type="ECO:0000256" key="2">
    <source>
        <dbReference type="ARBA" id="ARBA00022527"/>
    </source>
</evidence>
<dbReference type="Proteomes" id="UP000215914">
    <property type="component" value="Chromosome 10"/>
</dbReference>
<dbReference type="Pfam" id="PF00069">
    <property type="entry name" value="Pkinase"/>
    <property type="match status" value="1"/>
</dbReference>
<reference evidence="10" key="3">
    <citation type="submission" date="2020-06" db="EMBL/GenBank/DDBJ databases">
        <title>Helianthus annuus Genome sequencing and assembly Release 2.</title>
        <authorList>
            <person name="Gouzy J."/>
            <person name="Langlade N."/>
            <person name="Munos S."/>
        </authorList>
    </citation>
    <scope>NUCLEOTIDE SEQUENCE</scope>
    <source>
        <tissue evidence="10">Leaves</tissue>
    </source>
</reference>
<dbReference type="EMBL" id="CM007899">
    <property type="protein sequence ID" value="OTG12257.1"/>
    <property type="molecule type" value="Genomic_DNA"/>
</dbReference>
<evidence type="ECO:0000313" key="10">
    <source>
        <dbReference type="EMBL" id="KAF5787510.1"/>
    </source>
</evidence>
<dbReference type="EC" id="2.7.11.1" evidence="1"/>
<dbReference type="Gene3D" id="3.30.200.20">
    <property type="entry name" value="Phosphorylase Kinase, domain 1"/>
    <property type="match status" value="1"/>
</dbReference>
<dbReference type="InterPro" id="IPR000719">
    <property type="entry name" value="Prot_kinase_dom"/>
</dbReference>